<evidence type="ECO:0008006" key="4">
    <source>
        <dbReference type="Google" id="ProtNLM"/>
    </source>
</evidence>
<gene>
    <name evidence="2" type="ORF">GDO54_018181</name>
</gene>
<dbReference type="PANTHER" id="PTHR31193">
    <property type="entry name" value="TRANSMEMBRANE PROTEIN C9ORF91"/>
    <property type="match status" value="1"/>
</dbReference>
<dbReference type="AlphaFoldDB" id="A0AAV3AE97"/>
<evidence type="ECO:0000313" key="2">
    <source>
        <dbReference type="EMBL" id="DBA21570.1"/>
    </source>
</evidence>
<dbReference type="EMBL" id="DYDO01000007">
    <property type="protein sequence ID" value="DBA21570.1"/>
    <property type="molecule type" value="Genomic_DNA"/>
</dbReference>
<accession>A0AAV3AE97</accession>
<keyword evidence="1" id="KW-1133">Transmembrane helix</keyword>
<keyword evidence="1" id="KW-0472">Membrane</keyword>
<feature type="transmembrane region" description="Helical" evidence="1">
    <location>
        <begin position="95"/>
        <end position="116"/>
    </location>
</feature>
<proteinExistence type="predicted"/>
<keyword evidence="3" id="KW-1185">Reference proteome</keyword>
<dbReference type="PANTHER" id="PTHR31193:SF1">
    <property type="entry name" value="TRANSMEMBRANE PROTEIN 268"/>
    <property type="match status" value="1"/>
</dbReference>
<dbReference type="InterPro" id="IPR028054">
    <property type="entry name" value="DUF4481"/>
</dbReference>
<dbReference type="Proteomes" id="UP001181693">
    <property type="component" value="Unassembled WGS sequence"/>
</dbReference>
<feature type="transmembrane region" description="Helical" evidence="1">
    <location>
        <begin position="65"/>
        <end position="83"/>
    </location>
</feature>
<protein>
    <recommendedName>
        <fullName evidence="4">Transmembrane protein 268</fullName>
    </recommendedName>
</protein>
<dbReference type="Pfam" id="PF14800">
    <property type="entry name" value="DUF4481"/>
    <property type="match status" value="1"/>
</dbReference>
<reference evidence="2" key="1">
    <citation type="thesis" date="2020" institute="ProQuest LLC" country="789 East Eisenhower Parkway, Ann Arbor, MI, USA">
        <title>Comparative Genomics and Chromosome Evolution.</title>
        <authorList>
            <person name="Mudd A.B."/>
        </authorList>
    </citation>
    <scope>NUCLEOTIDE SEQUENCE</scope>
    <source>
        <strain evidence="2">1538</strain>
        <tissue evidence="2">Blood</tissue>
    </source>
</reference>
<name>A0AAV3AE97_PYXAD</name>
<sequence length="303" mass="34089">MSLTNRRIFTRLTLAKTKSLNLKTKVALETEQVAPELPVEQCRHSLQIPTLVPEVHRYIFFSSRGFGMILALILYISIWINLYSTVEMFTSGHTWITSIPVTLTAVIVTAVVIIFLNQQQKKINTNTDIILAAANESFMKYNVILGISDRSQCCGNSPSLCFIYFHLWGCQQKLSQRLTSMHKDDIKHCLDQLFIVIEIPADPMLAQLSTEEHMTEESPLLASESRHKSVLCSKKIPLILWDKPEVMARQLLVVASACYVRLLISGQLPKAPGAGHTGVLDVPCPCQFIEHSVLTSGRCFTWM</sequence>
<comment type="caution">
    <text evidence="2">The sequence shown here is derived from an EMBL/GenBank/DDBJ whole genome shotgun (WGS) entry which is preliminary data.</text>
</comment>
<evidence type="ECO:0000313" key="3">
    <source>
        <dbReference type="Proteomes" id="UP001181693"/>
    </source>
</evidence>
<keyword evidence="1" id="KW-0812">Transmembrane</keyword>
<organism evidence="2 3">
    <name type="scientific">Pyxicephalus adspersus</name>
    <name type="common">African bullfrog</name>
    <dbReference type="NCBI Taxonomy" id="30357"/>
    <lineage>
        <taxon>Eukaryota</taxon>
        <taxon>Metazoa</taxon>
        <taxon>Chordata</taxon>
        <taxon>Craniata</taxon>
        <taxon>Vertebrata</taxon>
        <taxon>Euteleostomi</taxon>
        <taxon>Amphibia</taxon>
        <taxon>Batrachia</taxon>
        <taxon>Anura</taxon>
        <taxon>Neobatrachia</taxon>
        <taxon>Ranoidea</taxon>
        <taxon>Pyxicephalidae</taxon>
        <taxon>Pyxicephalinae</taxon>
        <taxon>Pyxicephalus</taxon>
    </lineage>
</organism>
<evidence type="ECO:0000256" key="1">
    <source>
        <dbReference type="SAM" id="Phobius"/>
    </source>
</evidence>